<dbReference type="InterPro" id="IPR024311">
    <property type="entry name" value="Lipocalin-like"/>
</dbReference>
<keyword evidence="4" id="KW-1185">Reference proteome</keyword>
<evidence type="ECO:0000259" key="2">
    <source>
        <dbReference type="Pfam" id="PF13648"/>
    </source>
</evidence>
<proteinExistence type="predicted"/>
<accession>A0A6M0IDD1</accession>
<name>A0A6M0IDD1_9BACT</name>
<feature type="domain" description="Lipocalin-like" evidence="2">
    <location>
        <begin position="33"/>
        <end position="116"/>
    </location>
</feature>
<dbReference type="RefSeq" id="WP_164035117.1">
    <property type="nucleotide sequence ID" value="NZ_JAAGNZ010000001.1"/>
</dbReference>
<dbReference type="Pfam" id="PF13648">
    <property type="entry name" value="Lipocalin_4"/>
    <property type="match status" value="1"/>
</dbReference>
<comment type="caution">
    <text evidence="3">The sequence shown here is derived from an EMBL/GenBank/DDBJ whole genome shotgun (WGS) entry which is preliminary data.</text>
</comment>
<feature type="signal peptide" evidence="1">
    <location>
        <begin position="1"/>
        <end position="24"/>
    </location>
</feature>
<dbReference type="AlphaFoldDB" id="A0A6M0IDD1"/>
<feature type="chain" id="PRO_5026729959" evidence="1">
    <location>
        <begin position="25"/>
        <end position="155"/>
    </location>
</feature>
<protein>
    <submittedName>
        <fullName evidence="3">Lipocalin family protein</fullName>
    </submittedName>
</protein>
<evidence type="ECO:0000313" key="4">
    <source>
        <dbReference type="Proteomes" id="UP000477386"/>
    </source>
</evidence>
<evidence type="ECO:0000313" key="3">
    <source>
        <dbReference type="EMBL" id="NEU65817.1"/>
    </source>
</evidence>
<evidence type="ECO:0000256" key="1">
    <source>
        <dbReference type="SAM" id="SignalP"/>
    </source>
</evidence>
<dbReference type="EMBL" id="JAAGNZ010000001">
    <property type="protein sequence ID" value="NEU65817.1"/>
    <property type="molecule type" value="Genomic_DNA"/>
</dbReference>
<dbReference type="PROSITE" id="PS51257">
    <property type="entry name" value="PROKAR_LIPOPROTEIN"/>
    <property type="match status" value="1"/>
</dbReference>
<reference evidence="3 4" key="1">
    <citation type="submission" date="2020-02" db="EMBL/GenBank/DDBJ databases">
        <title>Draft genome sequence of two Spirosoma agri KCTC 52727 and Spirosoma terrae KCTC 52035.</title>
        <authorList>
            <person name="Rojas J."/>
            <person name="Ambika Manirajan B."/>
            <person name="Ratering S."/>
            <person name="Suarez C."/>
            <person name="Schnell S."/>
        </authorList>
    </citation>
    <scope>NUCLEOTIDE SEQUENCE [LARGE SCALE GENOMIC DNA]</scope>
    <source>
        <strain evidence="3 4">KCTC 52727</strain>
    </source>
</reference>
<gene>
    <name evidence="3" type="ORF">GK091_02915</name>
</gene>
<keyword evidence="1" id="KW-0732">Signal</keyword>
<dbReference type="Proteomes" id="UP000477386">
    <property type="component" value="Unassembled WGS sequence"/>
</dbReference>
<organism evidence="3 4">
    <name type="scientific">Spirosoma agri</name>
    <dbReference type="NCBI Taxonomy" id="1987381"/>
    <lineage>
        <taxon>Bacteria</taxon>
        <taxon>Pseudomonadati</taxon>
        <taxon>Bacteroidota</taxon>
        <taxon>Cytophagia</taxon>
        <taxon>Cytophagales</taxon>
        <taxon>Cytophagaceae</taxon>
        <taxon>Spirosoma</taxon>
    </lineage>
</organism>
<sequence length="155" mass="17054">MKLYIYLFCLAVSLAGLSSCSKSSDPAPDPVVVGKWNLSRIRFSGYPSPFTSLNGDRVSSTYNLSDVFSIKNDKSFTETYSNGVQISDSKGTWDFTNNTLQLTFDDGSNETYTVDTTQDPVQLLSSVTSATDSLRATATSPVQSVPFKYQFIYTK</sequence>